<feature type="signal peptide" evidence="1">
    <location>
        <begin position="1"/>
        <end position="25"/>
    </location>
</feature>
<gene>
    <name evidence="3" type="ORF">N7452_002402</name>
</gene>
<evidence type="ECO:0000313" key="3">
    <source>
        <dbReference type="EMBL" id="KAJ5353428.1"/>
    </source>
</evidence>
<feature type="domain" description="Secreted protein CSS2 C-terminal" evidence="2">
    <location>
        <begin position="106"/>
        <end position="172"/>
    </location>
</feature>
<reference evidence="3" key="1">
    <citation type="submission" date="2022-12" db="EMBL/GenBank/DDBJ databases">
        <authorList>
            <person name="Petersen C."/>
        </authorList>
    </citation>
    <scope>NUCLEOTIDE SEQUENCE</scope>
    <source>
        <strain evidence="3">IBT 35673</strain>
    </source>
</reference>
<feature type="domain" description="Secreted protein CSS2 C-terminal" evidence="2">
    <location>
        <begin position="227"/>
        <end position="322"/>
    </location>
</feature>
<dbReference type="EMBL" id="JAPZBQ010000001">
    <property type="protein sequence ID" value="KAJ5353428.1"/>
    <property type="molecule type" value="Genomic_DNA"/>
</dbReference>
<evidence type="ECO:0000313" key="4">
    <source>
        <dbReference type="Proteomes" id="UP001147695"/>
    </source>
</evidence>
<keyword evidence="1" id="KW-0732">Signal</keyword>
<dbReference type="AlphaFoldDB" id="A0A9W9R9N8"/>
<feature type="chain" id="PRO_5040831472" description="Secreted protein CSS2 C-terminal domain-containing protein" evidence="1">
    <location>
        <begin position="26"/>
        <end position="332"/>
    </location>
</feature>
<name>A0A9W9R9N8_PENBR</name>
<evidence type="ECO:0000259" key="2">
    <source>
        <dbReference type="Pfam" id="PF20521"/>
    </source>
</evidence>
<evidence type="ECO:0000256" key="1">
    <source>
        <dbReference type="SAM" id="SignalP"/>
    </source>
</evidence>
<protein>
    <recommendedName>
        <fullName evidence="2">Secreted protein CSS2 C-terminal domain-containing protein</fullName>
    </recommendedName>
</protein>
<dbReference type="Pfam" id="PF20521">
    <property type="entry name" value="DUF6736"/>
    <property type="match status" value="2"/>
</dbReference>
<reference evidence="3" key="2">
    <citation type="journal article" date="2023" name="IMA Fungus">
        <title>Comparative genomic study of the Penicillium genus elucidates a diverse pangenome and 15 lateral gene transfer events.</title>
        <authorList>
            <person name="Petersen C."/>
            <person name="Sorensen T."/>
            <person name="Nielsen M.R."/>
            <person name="Sondergaard T.E."/>
            <person name="Sorensen J.L."/>
            <person name="Fitzpatrick D.A."/>
            <person name="Frisvad J.C."/>
            <person name="Nielsen K.L."/>
        </authorList>
    </citation>
    <scope>NUCLEOTIDE SEQUENCE</scope>
    <source>
        <strain evidence="3">IBT 35673</strain>
    </source>
</reference>
<dbReference type="Proteomes" id="UP001147695">
    <property type="component" value="Unassembled WGS sequence"/>
</dbReference>
<proteinExistence type="predicted"/>
<sequence length="332" mass="35160">MFKNISDQFGSVLVTLLSLQSVCSALAVETNLTLNETHASEEQGLAARTSDDYTIVHKWNGGEVIGPATGVGLVITGAVGIIVSWYNNRPDPQKICGKSAIIDVSEDGIDYEYYVYSYTTGDNCDSTQRTKTITKKLSDAMNDLNSQGASAVCLDLDHHGTWHGVLGLATKSSGKNPQTACDGHHAGARSGSIGFLEPEGNITAQIEGKDTTRSNENGLVKRTSISVSESQGIIAEISGKIYSLSKDASCAGISGTMSDSNGVSITYYYYASGRNCDTTAEIQTIVHALDDAWNGLGGTSALCMIMRHGHGTWRGHLGVSAMQGDFPATQLC</sequence>
<dbReference type="InterPro" id="IPR046624">
    <property type="entry name" value="CSS2_C"/>
</dbReference>
<comment type="caution">
    <text evidence="3">The sequence shown here is derived from an EMBL/GenBank/DDBJ whole genome shotgun (WGS) entry which is preliminary data.</text>
</comment>
<organism evidence="3 4">
    <name type="scientific">Penicillium brevicompactum</name>
    <dbReference type="NCBI Taxonomy" id="5074"/>
    <lineage>
        <taxon>Eukaryota</taxon>
        <taxon>Fungi</taxon>
        <taxon>Dikarya</taxon>
        <taxon>Ascomycota</taxon>
        <taxon>Pezizomycotina</taxon>
        <taxon>Eurotiomycetes</taxon>
        <taxon>Eurotiomycetidae</taxon>
        <taxon>Eurotiales</taxon>
        <taxon>Aspergillaceae</taxon>
        <taxon>Penicillium</taxon>
    </lineage>
</organism>
<accession>A0A9W9R9N8</accession>